<dbReference type="GO" id="GO:0005506">
    <property type="term" value="F:iron ion binding"/>
    <property type="evidence" value="ECO:0007669"/>
    <property type="project" value="UniProtKB-UniRule"/>
</dbReference>
<comment type="catalytic activity">
    <reaction evidence="7 8">
        <text>L-threonylcarbamoyladenylate + adenosine(37) in tRNA = N(6)-L-threonylcarbamoyladenosine(37) in tRNA + AMP + H(+)</text>
        <dbReference type="Rhea" id="RHEA:37059"/>
        <dbReference type="Rhea" id="RHEA-COMP:10162"/>
        <dbReference type="Rhea" id="RHEA-COMP:10163"/>
        <dbReference type="ChEBI" id="CHEBI:15378"/>
        <dbReference type="ChEBI" id="CHEBI:73682"/>
        <dbReference type="ChEBI" id="CHEBI:74411"/>
        <dbReference type="ChEBI" id="CHEBI:74418"/>
        <dbReference type="ChEBI" id="CHEBI:456215"/>
        <dbReference type="EC" id="2.3.1.234"/>
    </reaction>
</comment>
<evidence type="ECO:0000313" key="10">
    <source>
        <dbReference type="EMBL" id="OGY84636.1"/>
    </source>
</evidence>
<dbReference type="NCBIfam" id="TIGR03723">
    <property type="entry name" value="T6A_TsaD_YgjD"/>
    <property type="match status" value="1"/>
</dbReference>
<evidence type="ECO:0000313" key="11">
    <source>
        <dbReference type="Proteomes" id="UP000176952"/>
    </source>
</evidence>
<keyword evidence="3 8" id="KW-0819">tRNA processing</keyword>
<evidence type="ECO:0000256" key="6">
    <source>
        <dbReference type="ARBA" id="ARBA00023315"/>
    </source>
</evidence>
<organism evidence="10 11">
    <name type="scientific">Candidatus Kerfeldbacteria bacterium RIFCSPHIGHO2_12_FULL_48_17</name>
    <dbReference type="NCBI Taxonomy" id="1798542"/>
    <lineage>
        <taxon>Bacteria</taxon>
        <taxon>Candidatus Kerfeldiibacteriota</taxon>
    </lineage>
</organism>
<accession>A0A1G2B7F5</accession>
<comment type="cofactor">
    <cofactor evidence="8">
        <name>Fe(2+)</name>
        <dbReference type="ChEBI" id="CHEBI:29033"/>
    </cofactor>
    <text evidence="8">Binds 1 Fe(2+) ion per subunit.</text>
</comment>
<feature type="binding site" evidence="8">
    <location>
        <position position="314"/>
    </location>
    <ligand>
        <name>Fe cation</name>
        <dbReference type="ChEBI" id="CHEBI:24875"/>
    </ligand>
</feature>
<dbReference type="PANTHER" id="PTHR11735">
    <property type="entry name" value="TRNA N6-ADENOSINE THREONYLCARBAMOYLTRANSFERASE"/>
    <property type="match status" value="1"/>
</dbReference>
<dbReference type="EMBL" id="MHKD01000012">
    <property type="protein sequence ID" value="OGY84636.1"/>
    <property type="molecule type" value="Genomic_DNA"/>
</dbReference>
<proteinExistence type="inferred from homology"/>
<sequence>MPHILAIESSCDETAASVVSFSRRLYTNGLPQNIKVKSNVVATQIAIHQATAGVVPEVAAREHVSHVLPVIEEALAQAHVTSKKIDAIAVTTGPGLITSLMIGVETAKTLAAVWHKPLISMNHMEGHIAANFVHARELEFPALALVVSGGHTEIIFLPRSGQYTLVGRTRDDAAGEAFDKIAKLLGLEYPGGPIISRLAKTGAPRADLQLPRPMLDSGDFDFSFSGLKTAVYYALKKQRANTPQAVADMARATEEAIVDVLVQKTKKAAQKYKVKTILLAGGVAANQHLRASLENMAREIDVKFLKPEIALCTDNAAMIGLAATQHFLQKNFMEPTDVRVNPQWELV</sequence>
<dbReference type="FunFam" id="3.30.420.40:FF:000040">
    <property type="entry name" value="tRNA N6-adenosine threonylcarbamoyltransferase"/>
    <property type="match status" value="1"/>
</dbReference>
<comment type="caution">
    <text evidence="8">Lacks conserved residue(s) required for the propagation of feature annotation.</text>
</comment>
<evidence type="ECO:0000256" key="5">
    <source>
        <dbReference type="ARBA" id="ARBA00023004"/>
    </source>
</evidence>
<protein>
    <recommendedName>
        <fullName evidence="8">tRNA N6-adenosine threonylcarbamoyltransferase</fullName>
        <ecNumber evidence="8">2.3.1.234</ecNumber>
    </recommendedName>
    <alternativeName>
        <fullName evidence="8">N6-L-threonylcarbamoyladenine synthase</fullName>
        <shortName evidence="8">t(6)A synthase</shortName>
    </alternativeName>
    <alternativeName>
        <fullName evidence="8">t(6)A37 threonylcarbamoyladenosine biosynthesis protein TsaD</fullName>
    </alternativeName>
    <alternativeName>
        <fullName evidence="8">tRNA threonylcarbamoyladenosine biosynthesis protein TsaD</fullName>
    </alternativeName>
</protein>
<evidence type="ECO:0000256" key="1">
    <source>
        <dbReference type="ARBA" id="ARBA00022490"/>
    </source>
</evidence>
<dbReference type="PROSITE" id="PS01016">
    <property type="entry name" value="GLYCOPROTEASE"/>
    <property type="match status" value="1"/>
</dbReference>
<feature type="binding site" evidence="8">
    <location>
        <position position="192"/>
    </location>
    <ligand>
        <name>substrate</name>
    </ligand>
</feature>
<evidence type="ECO:0000256" key="2">
    <source>
        <dbReference type="ARBA" id="ARBA00022679"/>
    </source>
</evidence>
<evidence type="ECO:0000256" key="3">
    <source>
        <dbReference type="ARBA" id="ARBA00022694"/>
    </source>
</evidence>
<keyword evidence="2 8" id="KW-0808">Transferase</keyword>
<feature type="domain" description="Gcp-like" evidence="9">
    <location>
        <begin position="36"/>
        <end position="320"/>
    </location>
</feature>
<dbReference type="Gene3D" id="3.30.420.40">
    <property type="match status" value="2"/>
</dbReference>
<evidence type="ECO:0000256" key="8">
    <source>
        <dbReference type="HAMAP-Rule" id="MF_01445"/>
    </source>
</evidence>
<feature type="binding site" evidence="8">
    <location>
        <position position="179"/>
    </location>
    <ligand>
        <name>substrate</name>
    </ligand>
</feature>
<dbReference type="PANTHER" id="PTHR11735:SF6">
    <property type="entry name" value="TRNA N6-ADENOSINE THREONYLCARBAMOYLTRANSFERASE, MITOCHONDRIAL"/>
    <property type="match status" value="1"/>
</dbReference>
<feature type="binding site" evidence="8">
    <location>
        <position position="286"/>
    </location>
    <ligand>
        <name>substrate</name>
    </ligand>
</feature>
<dbReference type="FunFam" id="3.30.420.40:FF:000012">
    <property type="entry name" value="tRNA N6-adenosine threonylcarbamoyltransferase"/>
    <property type="match status" value="1"/>
</dbReference>
<dbReference type="AlphaFoldDB" id="A0A1G2B7F5"/>
<comment type="caution">
    <text evidence="10">The sequence shown here is derived from an EMBL/GenBank/DDBJ whole genome shotgun (WGS) entry which is preliminary data.</text>
</comment>
<evidence type="ECO:0000256" key="7">
    <source>
        <dbReference type="ARBA" id="ARBA00048117"/>
    </source>
</evidence>
<keyword evidence="4 8" id="KW-0479">Metal-binding</keyword>
<comment type="similarity">
    <text evidence="8">Belongs to the KAE1 / TsaD family.</text>
</comment>
<dbReference type="InterPro" id="IPR022450">
    <property type="entry name" value="TsaD"/>
</dbReference>
<dbReference type="InterPro" id="IPR000905">
    <property type="entry name" value="Gcp-like_dom"/>
</dbReference>
<dbReference type="NCBIfam" id="TIGR00329">
    <property type="entry name" value="gcp_kae1"/>
    <property type="match status" value="1"/>
</dbReference>
<dbReference type="STRING" id="1798542.A3F54_00475"/>
<dbReference type="GO" id="GO:0061711">
    <property type="term" value="F:tRNA N(6)-L-threonylcarbamoyladenine synthase activity"/>
    <property type="evidence" value="ECO:0007669"/>
    <property type="project" value="UniProtKB-EC"/>
</dbReference>
<evidence type="ECO:0000256" key="4">
    <source>
        <dbReference type="ARBA" id="ARBA00022723"/>
    </source>
</evidence>
<dbReference type="InterPro" id="IPR043129">
    <property type="entry name" value="ATPase_NBD"/>
</dbReference>
<dbReference type="InterPro" id="IPR017860">
    <property type="entry name" value="Peptidase_M22_CS"/>
</dbReference>
<dbReference type="CDD" id="cd24133">
    <property type="entry name" value="ASKHA_NBD_TsaD_bac"/>
    <property type="match status" value="1"/>
</dbReference>
<dbReference type="GO" id="GO:0005737">
    <property type="term" value="C:cytoplasm"/>
    <property type="evidence" value="ECO:0007669"/>
    <property type="project" value="UniProtKB-SubCell"/>
</dbReference>
<dbReference type="Proteomes" id="UP000176952">
    <property type="component" value="Unassembled WGS sequence"/>
</dbReference>
<name>A0A1G2B7F5_9BACT</name>
<dbReference type="HAMAP" id="MF_01445">
    <property type="entry name" value="TsaD"/>
    <property type="match status" value="1"/>
</dbReference>
<keyword evidence="5 8" id="KW-0408">Iron</keyword>
<gene>
    <name evidence="8" type="primary">tsaD</name>
    <name evidence="10" type="ORF">A3F54_00475</name>
</gene>
<evidence type="ECO:0000259" key="9">
    <source>
        <dbReference type="Pfam" id="PF00814"/>
    </source>
</evidence>
<comment type="function">
    <text evidence="8">Required for the formation of a threonylcarbamoyl group on adenosine at position 37 (t(6)A37) in tRNAs that read codons beginning with adenine. Is involved in the transfer of the threonylcarbamoyl moiety of threonylcarbamoyl-AMP (TC-AMP) to the N6 group of A37, together with TsaE and TsaB. TsaD likely plays a direct catalytic role in this reaction.</text>
</comment>
<dbReference type="EC" id="2.3.1.234" evidence="8"/>
<dbReference type="SUPFAM" id="SSF53067">
    <property type="entry name" value="Actin-like ATPase domain"/>
    <property type="match status" value="2"/>
</dbReference>
<keyword evidence="1 8" id="KW-0963">Cytoplasm</keyword>
<dbReference type="PRINTS" id="PR00789">
    <property type="entry name" value="OSIALOPTASE"/>
</dbReference>
<feature type="binding site" evidence="8">
    <location>
        <begin position="146"/>
        <end position="150"/>
    </location>
    <ligand>
        <name>substrate</name>
    </ligand>
</feature>
<comment type="subcellular location">
    <subcellularLocation>
        <location evidence="8">Cytoplasm</location>
    </subcellularLocation>
</comment>
<reference evidence="10 11" key="1">
    <citation type="journal article" date="2016" name="Nat. Commun.">
        <title>Thousands of microbial genomes shed light on interconnected biogeochemical processes in an aquifer system.</title>
        <authorList>
            <person name="Anantharaman K."/>
            <person name="Brown C.T."/>
            <person name="Hug L.A."/>
            <person name="Sharon I."/>
            <person name="Castelle C.J."/>
            <person name="Probst A.J."/>
            <person name="Thomas B.C."/>
            <person name="Singh A."/>
            <person name="Wilkins M.J."/>
            <person name="Karaoz U."/>
            <person name="Brodie E.L."/>
            <person name="Williams K.H."/>
            <person name="Hubbard S.S."/>
            <person name="Banfield J.F."/>
        </authorList>
    </citation>
    <scope>NUCLEOTIDE SEQUENCE [LARGE SCALE GENOMIC DNA]</scope>
</reference>
<dbReference type="GO" id="GO:0002949">
    <property type="term" value="P:tRNA threonylcarbamoyladenosine modification"/>
    <property type="evidence" value="ECO:0007669"/>
    <property type="project" value="UniProtKB-UniRule"/>
</dbReference>
<keyword evidence="6 8" id="KW-0012">Acyltransferase</keyword>
<feature type="binding site" evidence="8">
    <location>
        <position position="127"/>
    </location>
    <ligand>
        <name>Fe cation</name>
        <dbReference type="ChEBI" id="CHEBI:24875"/>
    </ligand>
</feature>
<feature type="binding site" evidence="8">
    <location>
        <position position="123"/>
    </location>
    <ligand>
        <name>Fe cation</name>
        <dbReference type="ChEBI" id="CHEBI:24875"/>
    </ligand>
</feature>
<dbReference type="Pfam" id="PF00814">
    <property type="entry name" value="TsaD"/>
    <property type="match status" value="1"/>
</dbReference>
<dbReference type="InterPro" id="IPR017861">
    <property type="entry name" value="KAE1/TsaD"/>
</dbReference>